<protein>
    <submittedName>
        <fullName evidence="10">B12 binding domain protein</fullName>
    </submittedName>
</protein>
<evidence type="ECO:0000256" key="6">
    <source>
        <dbReference type="ARBA" id="ARBA00023004"/>
    </source>
</evidence>
<dbReference type="SFLD" id="SFLDG01123">
    <property type="entry name" value="methyltransferase_(Class_B)"/>
    <property type="match status" value="1"/>
</dbReference>
<evidence type="ECO:0000256" key="5">
    <source>
        <dbReference type="ARBA" id="ARBA00022723"/>
    </source>
</evidence>
<keyword evidence="11" id="KW-1185">Reference proteome</keyword>
<feature type="domain" description="Radical SAM core" evidence="9">
    <location>
        <begin position="195"/>
        <end position="421"/>
    </location>
</feature>
<keyword evidence="6" id="KW-0408">Iron</keyword>
<evidence type="ECO:0000256" key="7">
    <source>
        <dbReference type="ARBA" id="ARBA00023014"/>
    </source>
</evidence>
<dbReference type="PANTHER" id="PTHR43409">
    <property type="entry name" value="ANAEROBIC MAGNESIUM-PROTOPORPHYRIN IX MONOMETHYL ESTER CYCLASE-RELATED"/>
    <property type="match status" value="1"/>
</dbReference>
<dbReference type="PROSITE" id="PS51918">
    <property type="entry name" value="RADICAL_SAM"/>
    <property type="match status" value="1"/>
</dbReference>
<dbReference type="SUPFAM" id="SSF102114">
    <property type="entry name" value="Radical SAM enzymes"/>
    <property type="match status" value="1"/>
</dbReference>
<evidence type="ECO:0000256" key="2">
    <source>
        <dbReference type="ARBA" id="ARBA00022603"/>
    </source>
</evidence>
<keyword evidence="2" id="KW-0489">Methyltransferase</keyword>
<evidence type="ECO:0000256" key="4">
    <source>
        <dbReference type="ARBA" id="ARBA00022691"/>
    </source>
</evidence>
<evidence type="ECO:0000259" key="8">
    <source>
        <dbReference type="PROSITE" id="PS51332"/>
    </source>
</evidence>
<dbReference type="InterPro" id="IPR006158">
    <property type="entry name" value="Cobalamin-bd"/>
</dbReference>
<dbReference type="Proteomes" id="UP000322887">
    <property type="component" value="Chromosome"/>
</dbReference>
<dbReference type="GeneID" id="98646048"/>
<dbReference type="InterPro" id="IPR058240">
    <property type="entry name" value="rSAM_sf"/>
</dbReference>
<dbReference type="Gene3D" id="3.40.50.280">
    <property type="entry name" value="Cobalamin-binding domain"/>
    <property type="match status" value="1"/>
</dbReference>
<keyword evidence="3" id="KW-0808">Transferase</keyword>
<proteinExistence type="predicted"/>
<dbReference type="Gene3D" id="3.20.20.70">
    <property type="entry name" value="Aldolase class I"/>
    <property type="match status" value="1"/>
</dbReference>
<reference evidence="10 11" key="1">
    <citation type="submission" date="2019-08" db="EMBL/GenBank/DDBJ databases">
        <title>Deep-cultivation of Planctomycetes and their phenomic and genomic characterization uncovers novel biology.</title>
        <authorList>
            <person name="Wiegand S."/>
            <person name="Jogler M."/>
            <person name="Boedeker C."/>
            <person name="Pinto D."/>
            <person name="Vollmers J."/>
            <person name="Rivas-Marin E."/>
            <person name="Kohn T."/>
            <person name="Peeters S.H."/>
            <person name="Heuer A."/>
            <person name="Rast P."/>
            <person name="Oberbeckmann S."/>
            <person name="Bunk B."/>
            <person name="Jeske O."/>
            <person name="Meyerdierks A."/>
            <person name="Storesund J.E."/>
            <person name="Kallscheuer N."/>
            <person name="Luecker S."/>
            <person name="Lage O.M."/>
            <person name="Pohl T."/>
            <person name="Merkel B.J."/>
            <person name="Hornburger P."/>
            <person name="Mueller R.-W."/>
            <person name="Bruemmer F."/>
            <person name="Labrenz M."/>
            <person name="Spormann A.M."/>
            <person name="Op den Camp H."/>
            <person name="Overmann J."/>
            <person name="Amann R."/>
            <person name="Jetten M.S.M."/>
            <person name="Mascher T."/>
            <person name="Medema M.H."/>
            <person name="Devos D.P."/>
            <person name="Kaster A.-K."/>
            <person name="Ovreas L."/>
            <person name="Rohde M."/>
            <person name="Galperin M.Y."/>
            <person name="Jogler C."/>
        </authorList>
    </citation>
    <scope>NUCLEOTIDE SEQUENCE [LARGE SCALE GENOMIC DNA]</scope>
    <source>
        <strain evidence="10 11">DSM 8797</strain>
    </source>
</reference>
<dbReference type="InterPro" id="IPR013785">
    <property type="entry name" value="Aldolase_TIM"/>
</dbReference>
<organism evidence="10 11">
    <name type="scientific">Gimesia maris</name>
    <dbReference type="NCBI Taxonomy" id="122"/>
    <lineage>
        <taxon>Bacteria</taxon>
        <taxon>Pseudomonadati</taxon>
        <taxon>Planctomycetota</taxon>
        <taxon>Planctomycetia</taxon>
        <taxon>Planctomycetales</taxon>
        <taxon>Planctomycetaceae</taxon>
        <taxon>Gimesia</taxon>
    </lineage>
</organism>
<evidence type="ECO:0000313" key="11">
    <source>
        <dbReference type="Proteomes" id="UP000322887"/>
    </source>
</evidence>
<dbReference type="PANTHER" id="PTHR43409:SF7">
    <property type="entry name" value="BLL1977 PROTEIN"/>
    <property type="match status" value="1"/>
</dbReference>
<dbReference type="CDD" id="cd01335">
    <property type="entry name" value="Radical_SAM"/>
    <property type="match status" value="1"/>
</dbReference>
<dbReference type="InterPro" id="IPR034466">
    <property type="entry name" value="Methyltransferase_Class_B"/>
</dbReference>
<evidence type="ECO:0000256" key="1">
    <source>
        <dbReference type="ARBA" id="ARBA00001966"/>
    </source>
</evidence>
<dbReference type="CDD" id="cd02068">
    <property type="entry name" value="radical_SAM_B12_BD"/>
    <property type="match status" value="1"/>
</dbReference>
<evidence type="ECO:0000313" key="10">
    <source>
        <dbReference type="EMBL" id="QEG15571.1"/>
    </source>
</evidence>
<keyword evidence="4" id="KW-0949">S-adenosyl-L-methionine</keyword>
<accession>A0ABX5YIR1</accession>
<name>A0ABX5YIR1_9PLAN</name>
<dbReference type="PROSITE" id="PS51332">
    <property type="entry name" value="B12_BINDING"/>
    <property type="match status" value="1"/>
</dbReference>
<dbReference type="InterPro" id="IPR007197">
    <property type="entry name" value="rSAM"/>
</dbReference>
<dbReference type="Pfam" id="PF02310">
    <property type="entry name" value="B12-binding"/>
    <property type="match status" value="1"/>
</dbReference>
<dbReference type="SFLD" id="SFLDG01082">
    <property type="entry name" value="B12-binding_domain_containing"/>
    <property type="match status" value="1"/>
</dbReference>
<dbReference type="RefSeq" id="WP_002648618.1">
    <property type="nucleotide sequence ID" value="NZ_CP042910.1"/>
</dbReference>
<evidence type="ECO:0000256" key="3">
    <source>
        <dbReference type="ARBA" id="ARBA00022679"/>
    </source>
</evidence>
<keyword evidence="7" id="KW-0411">Iron-sulfur</keyword>
<dbReference type="InterPro" id="IPR006638">
    <property type="entry name" value="Elp3/MiaA/NifB-like_rSAM"/>
</dbReference>
<comment type="cofactor">
    <cofactor evidence="1">
        <name>[4Fe-4S] cluster</name>
        <dbReference type="ChEBI" id="CHEBI:49883"/>
    </cofactor>
</comment>
<evidence type="ECO:0000259" key="9">
    <source>
        <dbReference type="PROSITE" id="PS51918"/>
    </source>
</evidence>
<feature type="domain" description="B12-binding" evidence="8">
    <location>
        <begin position="6"/>
        <end position="149"/>
    </location>
</feature>
<gene>
    <name evidence="10" type="ORF">GmarT_14120</name>
</gene>
<keyword evidence="5" id="KW-0479">Metal-binding</keyword>
<dbReference type="Pfam" id="PF04055">
    <property type="entry name" value="Radical_SAM"/>
    <property type="match status" value="1"/>
</dbReference>
<dbReference type="SFLD" id="SFLDS00029">
    <property type="entry name" value="Radical_SAM"/>
    <property type="match status" value="1"/>
</dbReference>
<dbReference type="SMART" id="SM00729">
    <property type="entry name" value="Elp3"/>
    <property type="match status" value="1"/>
</dbReference>
<sequence length="626" mass="70354">MNVLFVNPPCASKVSIDLAPPLWTLLLGSIAEECGCTSQILDLNLEVLSQRAPEDDQLYDWSIERVCDTRPDVVCFSSMGVNSHFCLKLAQRVKQHMPDVITILGGPHFSAIANDVIKRYPWIDFVATREAEVSFRFFLNEIKLRNGVCNRSIPGIVSREGPTLSCVEVDLRTKPANVPPPAYHLVELNRYFEVNPTRTLDFEAGQRGCVMSCRYCYAPGHFGQGERRQAPDVFVAELRKAVDLGARRFFFVQDNFINNPRATVDLCERIAAANLEISFHCYATLSQLSEPVVEAMAAAGCHSVYVGVDVVHPKAQRNFAKALYRGNEDMLRRFECCSKVGIRPTASFLLEEPDVGRDQLEDTIATALLAQNAGCRIRFNTLSLYPGTESYKAFGGRFFYDDLKVRLMMDLPSVVKENVYAQESPELFPFHSTHRPLLANSRFMLGVHALFTISKYYPNTLLELASDRRSWEIIEETMKSVDADAHACEPENIRRRTHLELFDTTMTNMAQKVGQSIERAYYQEKTVLILANDADFWENSACKPINSGCGSDQVFCPFYVSPTLKTGVVLLGILTDQGVTLNEIDVSLADFLRNIRAKTVTGEKVKASGRDLEILKHVGIVKERQR</sequence>
<dbReference type="EMBL" id="CP042910">
    <property type="protein sequence ID" value="QEG15571.1"/>
    <property type="molecule type" value="Genomic_DNA"/>
</dbReference>
<dbReference type="InterPro" id="IPR051198">
    <property type="entry name" value="BchE-like"/>
</dbReference>